<dbReference type="EMBL" id="AZMM01016418">
    <property type="protein sequence ID" value="ETJ29037.1"/>
    <property type="molecule type" value="Genomic_DNA"/>
</dbReference>
<accession>W1XFA8</accession>
<feature type="domain" description="Cadherin-like beta-sandwich-like" evidence="1">
    <location>
        <begin position="12"/>
        <end position="67"/>
    </location>
</feature>
<comment type="caution">
    <text evidence="2">The sequence shown here is derived from an EMBL/GenBank/DDBJ whole genome shotgun (WGS) entry which is preliminary data.</text>
</comment>
<dbReference type="Pfam" id="PF12733">
    <property type="entry name" value="Cadherin-like"/>
    <property type="match status" value="1"/>
</dbReference>
<feature type="non-terminal residue" evidence="2">
    <location>
        <position position="70"/>
    </location>
</feature>
<proteinExistence type="predicted"/>
<gene>
    <name evidence="2" type="ORF">Q604_UNBC16418G0001</name>
</gene>
<sequence>ITRKYSKNNVNLSSLSVTDGTFSPKFDPEIYAYSVKVPRNIEEVRIKFETQNEKSKVTINGVEYKSGQQS</sequence>
<evidence type="ECO:0000259" key="1">
    <source>
        <dbReference type="Pfam" id="PF12733"/>
    </source>
</evidence>
<dbReference type="AlphaFoldDB" id="W1XFA8"/>
<organism evidence="2">
    <name type="scientific">human gut metagenome</name>
    <dbReference type="NCBI Taxonomy" id="408170"/>
    <lineage>
        <taxon>unclassified sequences</taxon>
        <taxon>metagenomes</taxon>
        <taxon>organismal metagenomes</taxon>
    </lineage>
</organism>
<feature type="non-terminal residue" evidence="2">
    <location>
        <position position="1"/>
    </location>
</feature>
<name>W1XFA8_9ZZZZ</name>
<dbReference type="InterPro" id="IPR025883">
    <property type="entry name" value="Cadherin-like_domain"/>
</dbReference>
<evidence type="ECO:0000313" key="2">
    <source>
        <dbReference type="EMBL" id="ETJ29037.1"/>
    </source>
</evidence>
<reference evidence="2" key="1">
    <citation type="submission" date="2013-12" db="EMBL/GenBank/DDBJ databases">
        <title>A Varibaculum cambriense genome reconstructed from a premature infant gut community with otherwise low bacterial novelty that shifts toward anaerobic metabolism during the third week of life.</title>
        <authorList>
            <person name="Brown C.T."/>
            <person name="Sharon I."/>
            <person name="Thomas B.C."/>
            <person name="Castelle C.J."/>
            <person name="Morowitz M.J."/>
            <person name="Banfield J.F."/>
        </authorList>
    </citation>
    <scope>NUCLEOTIDE SEQUENCE</scope>
</reference>
<protein>
    <submittedName>
        <fullName evidence="2">Cell wall binding repeat protein</fullName>
    </submittedName>
</protein>